<dbReference type="GO" id="GO:0004175">
    <property type="term" value="F:endopeptidase activity"/>
    <property type="evidence" value="ECO:0007669"/>
    <property type="project" value="UniProtKB-ARBA"/>
</dbReference>
<feature type="domain" description="CAAX prenyl protease 2/Lysostaphin resistance protein A-like" evidence="2">
    <location>
        <begin position="140"/>
        <end position="239"/>
    </location>
</feature>
<dbReference type="PANTHER" id="PTHR39430:SF1">
    <property type="entry name" value="PROTEASE"/>
    <property type="match status" value="1"/>
</dbReference>
<feature type="transmembrane region" description="Helical" evidence="1">
    <location>
        <begin position="265"/>
        <end position="285"/>
    </location>
</feature>
<feature type="transmembrane region" description="Helical" evidence="1">
    <location>
        <begin position="105"/>
        <end position="126"/>
    </location>
</feature>
<comment type="caution">
    <text evidence="3">The sequence shown here is derived from an EMBL/GenBank/DDBJ whole genome shotgun (WGS) entry which is preliminary data.</text>
</comment>
<gene>
    <name evidence="3" type="ORF">BC008_29350</name>
</gene>
<feature type="transmembrane region" description="Helical" evidence="1">
    <location>
        <begin position="201"/>
        <end position="221"/>
    </location>
</feature>
<keyword evidence="1" id="KW-0812">Transmembrane</keyword>
<accession>A0A0V7ZRM2</accession>
<organism evidence="3 4">
    <name type="scientific">Mastigocoleus testarum BC008</name>
    <dbReference type="NCBI Taxonomy" id="371196"/>
    <lineage>
        <taxon>Bacteria</taxon>
        <taxon>Bacillati</taxon>
        <taxon>Cyanobacteriota</taxon>
        <taxon>Cyanophyceae</taxon>
        <taxon>Nostocales</taxon>
        <taxon>Hapalosiphonaceae</taxon>
        <taxon>Mastigocoleus</taxon>
    </lineage>
</organism>
<evidence type="ECO:0000313" key="3">
    <source>
        <dbReference type="EMBL" id="KST67296.1"/>
    </source>
</evidence>
<dbReference type="AlphaFoldDB" id="A0A0V7ZRM2"/>
<evidence type="ECO:0000313" key="4">
    <source>
        <dbReference type="Proteomes" id="UP000053372"/>
    </source>
</evidence>
<dbReference type="GO" id="GO:0006508">
    <property type="term" value="P:proteolysis"/>
    <property type="evidence" value="ECO:0007669"/>
    <property type="project" value="UniProtKB-KW"/>
</dbReference>
<dbReference type="EMBL" id="LMTZ01000089">
    <property type="protein sequence ID" value="KST67296.1"/>
    <property type="molecule type" value="Genomic_DNA"/>
</dbReference>
<protein>
    <submittedName>
        <fullName evidence="3">CAAX protease</fullName>
    </submittedName>
</protein>
<dbReference type="OrthoDB" id="2806188at2"/>
<keyword evidence="3" id="KW-0645">Protease</keyword>
<dbReference type="InterPro" id="IPR003675">
    <property type="entry name" value="Rce1/LyrA-like_dom"/>
</dbReference>
<feature type="transmembrane region" description="Helical" evidence="1">
    <location>
        <begin position="138"/>
        <end position="157"/>
    </location>
</feature>
<proteinExistence type="predicted"/>
<feature type="transmembrane region" description="Helical" evidence="1">
    <location>
        <begin position="64"/>
        <end position="85"/>
    </location>
</feature>
<keyword evidence="1" id="KW-0472">Membrane</keyword>
<evidence type="ECO:0000256" key="1">
    <source>
        <dbReference type="SAM" id="Phobius"/>
    </source>
</evidence>
<name>A0A0V7ZRM2_9CYAN</name>
<sequence>MSQSYLEIAKQGKNALWRYFLGILLILFCWIFIGTIATLMFFALVVGDLSRLQEFLKTRSTINYIIQNINFIFFAVGIFLTVRFLHERKFLTLVSAEAKINFRRLFVGFGAWFLILASMTIIGFVVEPENFEFAFQPSQWLILLPFALILTPIQTSTEELFFRGYLIQGLSLITKKPLILMFINGILFMLPHLPNPEIQRGPAWVALYFFAFGVFCSFVTLKDNRLELALGIHAANNLLHIFVTTKDSALPVPAIWFVKETGNPQWLIFWFLIESALFYLIAFGVTRKNTSLKNS</sequence>
<dbReference type="PANTHER" id="PTHR39430">
    <property type="entry name" value="MEMBRANE-ASSOCIATED PROTEASE-RELATED"/>
    <property type="match status" value="1"/>
</dbReference>
<feature type="transmembrane region" description="Helical" evidence="1">
    <location>
        <begin position="20"/>
        <end position="44"/>
    </location>
</feature>
<feature type="transmembrane region" description="Helical" evidence="1">
    <location>
        <begin position="228"/>
        <end position="245"/>
    </location>
</feature>
<dbReference type="Proteomes" id="UP000053372">
    <property type="component" value="Unassembled WGS sequence"/>
</dbReference>
<feature type="transmembrane region" description="Helical" evidence="1">
    <location>
        <begin position="178"/>
        <end position="195"/>
    </location>
</feature>
<dbReference type="GO" id="GO:0080120">
    <property type="term" value="P:CAAX-box protein maturation"/>
    <property type="evidence" value="ECO:0007669"/>
    <property type="project" value="UniProtKB-ARBA"/>
</dbReference>
<dbReference type="Pfam" id="PF02517">
    <property type="entry name" value="Rce1-like"/>
    <property type="match status" value="1"/>
</dbReference>
<keyword evidence="4" id="KW-1185">Reference proteome</keyword>
<reference evidence="3 4" key="1">
    <citation type="journal article" date="2015" name="Genome Announc.">
        <title>Draft Genome of the Euendolithic (true boring) Cyanobacterium Mastigocoleus testarum strain BC008.</title>
        <authorList>
            <person name="Guida B.S."/>
            <person name="Garcia-Pichel F."/>
        </authorList>
    </citation>
    <scope>NUCLEOTIDE SEQUENCE [LARGE SCALE GENOMIC DNA]</scope>
    <source>
        <strain evidence="3 4">BC008</strain>
    </source>
</reference>
<keyword evidence="1" id="KW-1133">Transmembrane helix</keyword>
<evidence type="ECO:0000259" key="2">
    <source>
        <dbReference type="Pfam" id="PF02517"/>
    </source>
</evidence>
<keyword evidence="3" id="KW-0378">Hydrolase</keyword>
<dbReference type="RefSeq" id="WP_027845994.1">
    <property type="nucleotide sequence ID" value="NZ_LMTZ01000089.1"/>
</dbReference>